<accession>A0A4Y8LJU5</accession>
<reference evidence="2 3" key="1">
    <citation type="submission" date="2019-03" db="EMBL/GenBank/DDBJ databases">
        <authorList>
            <person name="Yang Y."/>
        </authorList>
    </citation>
    <scope>NUCLEOTIDE SEQUENCE [LARGE SCALE GENOMIC DNA]</scope>
    <source>
        <strain evidence="2 3">ASL-1</strain>
    </source>
</reference>
<evidence type="ECO:0000259" key="1">
    <source>
        <dbReference type="Pfam" id="PF06114"/>
    </source>
</evidence>
<sequence>MTMKRIFKPNFKKAENAAIELHSIAKTKELPVKVRKMDKFFDDLTIKKYSWYAKEWEMTLEEVIEYLGSDEGCCFYLKQFDSYLILYNENIDTNERIRWTIAHELGHYMLKHNTKSKRAILGRGGLSDEEYDMYEKEANCFARNLLAPPVAVTNLNVFSTDSLIHICKISLEAANNTYNFYDNGFRMGKTYNTTSKIGRQFSGFLNKVNNNKRCDNCEMNFSIKNSNYCVVCGSGNISHNYLIKGEDADMIYPGYATNGNHKPITCPRCENEEININGNYCSTCGFYLLNTCTNNLHDQSCTDDPMPTNIRFCPYCGAQSTYYYNGLLVNWEQIKFPERNKEDPFASNNTPIYISEDELPF</sequence>
<name>A0A4Y8LJU5_9BACL</name>
<protein>
    <submittedName>
        <fullName evidence="2">ImmA/IrrE family metallo-endopeptidase</fullName>
    </submittedName>
</protein>
<keyword evidence="3" id="KW-1185">Reference proteome</keyword>
<dbReference type="Gene3D" id="1.10.10.2910">
    <property type="match status" value="1"/>
</dbReference>
<evidence type="ECO:0000313" key="3">
    <source>
        <dbReference type="Proteomes" id="UP000297776"/>
    </source>
</evidence>
<dbReference type="Proteomes" id="UP000297776">
    <property type="component" value="Unassembled WGS sequence"/>
</dbReference>
<proteinExistence type="predicted"/>
<dbReference type="InterPro" id="IPR010359">
    <property type="entry name" value="IrrE_HExxH"/>
</dbReference>
<organism evidence="2 3">
    <name type="scientific">Jeotgalibacillus salarius</name>
    <dbReference type="NCBI Taxonomy" id="546023"/>
    <lineage>
        <taxon>Bacteria</taxon>
        <taxon>Bacillati</taxon>
        <taxon>Bacillota</taxon>
        <taxon>Bacilli</taxon>
        <taxon>Bacillales</taxon>
        <taxon>Caryophanaceae</taxon>
        <taxon>Jeotgalibacillus</taxon>
    </lineage>
</organism>
<comment type="caution">
    <text evidence="2">The sequence shown here is derived from an EMBL/GenBank/DDBJ whole genome shotgun (WGS) entry which is preliminary data.</text>
</comment>
<feature type="domain" description="IrrE N-terminal-like" evidence="1">
    <location>
        <begin position="82"/>
        <end position="148"/>
    </location>
</feature>
<dbReference type="Pfam" id="PF06114">
    <property type="entry name" value="Peptidase_M78"/>
    <property type="match status" value="1"/>
</dbReference>
<evidence type="ECO:0000313" key="2">
    <source>
        <dbReference type="EMBL" id="TFE02855.1"/>
    </source>
</evidence>
<dbReference type="OrthoDB" id="9816277at2"/>
<dbReference type="EMBL" id="SORX01000002">
    <property type="protein sequence ID" value="TFE02855.1"/>
    <property type="molecule type" value="Genomic_DNA"/>
</dbReference>
<gene>
    <name evidence="2" type="ORF">E2626_03345</name>
</gene>
<dbReference type="AlphaFoldDB" id="A0A4Y8LJU5"/>